<feature type="domain" description="Alkylmercury lyase helix-turn-helix" evidence="10">
    <location>
        <begin position="8"/>
        <end position="74"/>
    </location>
</feature>
<dbReference type="Gene3D" id="3.30.450.410">
    <property type="match status" value="1"/>
</dbReference>
<evidence type="ECO:0000256" key="7">
    <source>
        <dbReference type="ARBA" id="ARBA00023239"/>
    </source>
</evidence>
<reference evidence="11 12" key="1">
    <citation type="submission" date="2020-12" db="EMBL/GenBank/DDBJ databases">
        <title>Geomonas sp. Red259, isolated from paddy soil.</title>
        <authorList>
            <person name="Xu Z."/>
            <person name="Zhang Z."/>
            <person name="Masuda Y."/>
            <person name="Itoh H."/>
            <person name="Senoo K."/>
        </authorList>
    </citation>
    <scope>NUCLEOTIDE SEQUENCE [LARGE SCALE GENOMIC DNA]</scope>
    <source>
        <strain evidence="11 12">Red259</strain>
    </source>
</reference>
<evidence type="ECO:0000256" key="6">
    <source>
        <dbReference type="ARBA" id="ARBA00022914"/>
    </source>
</evidence>
<dbReference type="Pfam" id="PF12324">
    <property type="entry name" value="HTH_15"/>
    <property type="match status" value="1"/>
</dbReference>
<evidence type="ECO:0000256" key="8">
    <source>
        <dbReference type="ARBA" id="ARBA00025326"/>
    </source>
</evidence>
<sequence length="212" mass="23081">MTIDPLLEERLQTALHCRHPRLWLHLLRTLAKGKPVTKASIAVALDMALSDVDMAVMGFKDTVYDGDGNIVACGLSLIPTPHRFSVDGRNLFTWCALDALMYPVALQQMALVESQCPVTKVVVRLTVTPTGITALTPATSVVSLVIPAAQVGCCNVRNAFCSQVHFLGSPETADEWRSSHPEARILSVEEAWRLGSAVARRRMADGDIGSRF</sequence>
<dbReference type="GO" id="GO:0016829">
    <property type="term" value="F:lyase activity"/>
    <property type="evidence" value="ECO:0007669"/>
    <property type="project" value="UniProtKB-KW"/>
</dbReference>
<comment type="function">
    <text evidence="8">Cleaves the carbon-mercury bond of organomercurials such as phenylmercuric acetate. One product is Hg(2+), which is subsequently detoxified by the mercuric reductase.</text>
</comment>
<dbReference type="InterPro" id="IPR036390">
    <property type="entry name" value="WH_DNA-bd_sf"/>
</dbReference>
<evidence type="ECO:0000313" key="12">
    <source>
        <dbReference type="Proteomes" id="UP000641025"/>
    </source>
</evidence>
<dbReference type="InterPro" id="IPR024259">
    <property type="entry name" value="MerB_HTH_dom"/>
</dbReference>
<evidence type="ECO:0000256" key="4">
    <source>
        <dbReference type="ARBA" id="ARBA00018180"/>
    </source>
</evidence>
<keyword evidence="12" id="KW-1185">Reference proteome</keyword>
<organism evidence="11 12">
    <name type="scientific">Geomonas propionica</name>
    <dbReference type="NCBI Taxonomy" id="2798582"/>
    <lineage>
        <taxon>Bacteria</taxon>
        <taxon>Pseudomonadati</taxon>
        <taxon>Thermodesulfobacteriota</taxon>
        <taxon>Desulfuromonadia</taxon>
        <taxon>Geobacterales</taxon>
        <taxon>Geobacteraceae</taxon>
        <taxon>Geomonas</taxon>
    </lineage>
</organism>
<comment type="similarity">
    <text evidence="2">Belongs to the MerB family.</text>
</comment>
<accession>A0ABS0YNW5</accession>
<keyword evidence="7 11" id="KW-0456">Lyase</keyword>
<dbReference type="SUPFAM" id="SSF160387">
    <property type="entry name" value="NosL/MerB-like"/>
    <property type="match status" value="1"/>
</dbReference>
<name>A0ABS0YNW5_9BACT</name>
<dbReference type="RefSeq" id="WP_199393708.1">
    <property type="nucleotide sequence ID" value="NZ_JAEMHK010000002.1"/>
</dbReference>
<dbReference type="EMBL" id="JAEMHK010000002">
    <property type="protein sequence ID" value="MBJ6799190.1"/>
    <property type="molecule type" value="Genomic_DNA"/>
</dbReference>
<proteinExistence type="inferred from homology"/>
<dbReference type="InterPro" id="IPR004927">
    <property type="entry name" value="MerB"/>
</dbReference>
<evidence type="ECO:0000259" key="10">
    <source>
        <dbReference type="Pfam" id="PF12324"/>
    </source>
</evidence>
<comment type="catalytic activity">
    <reaction evidence="1">
        <text>an alkylmercury + H(+) = an alkane + Hg(2+)</text>
        <dbReference type="Rhea" id="RHEA:18777"/>
        <dbReference type="ChEBI" id="CHEBI:15378"/>
        <dbReference type="ChEBI" id="CHEBI:16793"/>
        <dbReference type="ChEBI" id="CHEBI:18310"/>
        <dbReference type="ChEBI" id="CHEBI:83725"/>
        <dbReference type="EC" id="4.99.1.2"/>
    </reaction>
</comment>
<keyword evidence="6" id="KW-0476">Mercury</keyword>
<dbReference type="NCBIfam" id="NF009710">
    <property type="entry name" value="PRK13239.1"/>
    <property type="match status" value="1"/>
</dbReference>
<dbReference type="PRINTS" id="PR01699">
    <property type="entry name" value="ORGNOHGLYASE"/>
</dbReference>
<evidence type="ECO:0000256" key="3">
    <source>
        <dbReference type="ARBA" id="ARBA00013237"/>
    </source>
</evidence>
<evidence type="ECO:0000256" key="1">
    <source>
        <dbReference type="ARBA" id="ARBA00000165"/>
    </source>
</evidence>
<keyword evidence="5" id="KW-0475">Mercuric resistance</keyword>
<dbReference type="SUPFAM" id="SSF46785">
    <property type="entry name" value="Winged helix' DNA-binding domain"/>
    <property type="match status" value="1"/>
</dbReference>
<evidence type="ECO:0000256" key="9">
    <source>
        <dbReference type="ARBA" id="ARBA00031271"/>
    </source>
</evidence>
<dbReference type="Pfam" id="PF03243">
    <property type="entry name" value="MerB"/>
    <property type="match status" value="1"/>
</dbReference>
<evidence type="ECO:0000256" key="5">
    <source>
        <dbReference type="ARBA" id="ARBA00022466"/>
    </source>
</evidence>
<evidence type="ECO:0000313" key="11">
    <source>
        <dbReference type="EMBL" id="MBJ6799190.1"/>
    </source>
</evidence>
<evidence type="ECO:0000256" key="2">
    <source>
        <dbReference type="ARBA" id="ARBA00009443"/>
    </source>
</evidence>
<comment type="caution">
    <text evidence="11">The sequence shown here is derived from an EMBL/GenBank/DDBJ whole genome shotgun (WGS) entry which is preliminary data.</text>
</comment>
<gene>
    <name evidence="11" type="primary">merB</name>
    <name evidence="11" type="ORF">JFN90_03455</name>
</gene>
<protein>
    <recommendedName>
        <fullName evidence="4">Alkylmercury lyase</fullName>
        <ecNumber evidence="3">4.99.1.2</ecNumber>
    </recommendedName>
    <alternativeName>
        <fullName evidence="9">Organomercurial lyase</fullName>
    </alternativeName>
</protein>
<dbReference type="Proteomes" id="UP000641025">
    <property type="component" value="Unassembled WGS sequence"/>
</dbReference>
<dbReference type="NCBIfam" id="NF033555">
    <property type="entry name" value="lyase_MerB"/>
    <property type="match status" value="1"/>
</dbReference>
<dbReference type="InterPro" id="IPR053717">
    <property type="entry name" value="MerB_lyase_sf"/>
</dbReference>
<dbReference type="EC" id="4.99.1.2" evidence="3"/>